<dbReference type="InterPro" id="IPR052674">
    <property type="entry name" value="SelWTH-like"/>
</dbReference>
<proteinExistence type="predicted"/>
<protein>
    <submittedName>
        <fullName evidence="2">Selenoprotein H</fullName>
    </submittedName>
</protein>
<comment type="caution">
    <text evidence="2">The sequence shown here is derived from an EMBL/GenBank/DDBJ whole genome shotgun (WGS) entry which is preliminary data.</text>
</comment>
<feature type="compositionally biased region" description="Basic and acidic residues" evidence="1">
    <location>
        <begin position="56"/>
        <end position="91"/>
    </location>
</feature>
<dbReference type="GO" id="GO:0005794">
    <property type="term" value="C:Golgi apparatus"/>
    <property type="evidence" value="ECO:0007669"/>
    <property type="project" value="TreeGrafter"/>
</dbReference>
<dbReference type="Proteomes" id="UP000593562">
    <property type="component" value="Unassembled WGS sequence"/>
</dbReference>
<dbReference type="Gene3D" id="3.40.30.10">
    <property type="entry name" value="Glutaredoxin"/>
    <property type="match status" value="1"/>
</dbReference>
<feature type="compositionally biased region" description="Basic and acidic residues" evidence="1">
    <location>
        <begin position="38"/>
        <end position="48"/>
    </location>
</feature>
<evidence type="ECO:0000256" key="1">
    <source>
        <dbReference type="SAM" id="MobiDB-lite"/>
    </source>
</evidence>
<keyword evidence="3" id="KW-1185">Reference proteome</keyword>
<feature type="compositionally biased region" description="Low complexity" evidence="1">
    <location>
        <begin position="17"/>
        <end position="32"/>
    </location>
</feature>
<evidence type="ECO:0000313" key="3">
    <source>
        <dbReference type="Proteomes" id="UP000593562"/>
    </source>
</evidence>
<feature type="region of interest" description="Disordered" evidence="1">
    <location>
        <begin position="1"/>
        <end position="91"/>
    </location>
</feature>
<dbReference type="AlphaFoldDB" id="A0A7J7DP02"/>
<dbReference type="EMBL" id="JAAARO010000004">
    <property type="protein sequence ID" value="KAF5748075.1"/>
    <property type="molecule type" value="Genomic_DNA"/>
</dbReference>
<dbReference type="FunCoup" id="A0A7J7DP02">
    <property type="interactions" value="267"/>
</dbReference>
<dbReference type="FunFam" id="3.40.30.10:FF:000361">
    <property type="entry name" value="Selenium binding protein"/>
    <property type="match status" value="1"/>
</dbReference>
<name>A0A7J7DP02_TRIWF</name>
<evidence type="ECO:0000313" key="2">
    <source>
        <dbReference type="EMBL" id="KAF5748075.1"/>
    </source>
</evidence>
<sequence>MAPRKRKTGGEKKSAETGTTVGRVTRSGTAGRLTSLAKLDELPRQDVRKTKKAKTREKENAKPEDSENENKEEPVQNEKTEEERGTEYTDDAIAKRTIIIEHCKQCTSFKKRADMVKAGLEERVPGINVIVNSEKPRKGCFEVREEGGETFISLLDMKRPFKPMKDLDMAQVISDIIDKME</sequence>
<accession>A0A7J7DP02</accession>
<dbReference type="PANTHER" id="PTHR33638">
    <property type="entry name" value="SELENOPROTEIN H"/>
    <property type="match status" value="1"/>
</dbReference>
<organism evidence="2 3">
    <name type="scientific">Tripterygium wilfordii</name>
    <name type="common">Thunder God vine</name>
    <dbReference type="NCBI Taxonomy" id="458696"/>
    <lineage>
        <taxon>Eukaryota</taxon>
        <taxon>Viridiplantae</taxon>
        <taxon>Streptophyta</taxon>
        <taxon>Embryophyta</taxon>
        <taxon>Tracheophyta</taxon>
        <taxon>Spermatophyta</taxon>
        <taxon>Magnoliopsida</taxon>
        <taxon>eudicotyledons</taxon>
        <taxon>Gunneridae</taxon>
        <taxon>Pentapetalae</taxon>
        <taxon>rosids</taxon>
        <taxon>fabids</taxon>
        <taxon>Celastrales</taxon>
        <taxon>Celastraceae</taxon>
        <taxon>Tripterygium</taxon>
    </lineage>
</organism>
<gene>
    <name evidence="2" type="ORF">HS088_TW04G00024</name>
</gene>
<dbReference type="InParanoid" id="A0A7J7DP02"/>
<reference evidence="2 3" key="1">
    <citation type="journal article" date="2020" name="Nat. Commun.">
        <title>Genome of Tripterygium wilfordii and identification of cytochrome P450 involved in triptolide biosynthesis.</title>
        <authorList>
            <person name="Tu L."/>
            <person name="Su P."/>
            <person name="Zhang Z."/>
            <person name="Gao L."/>
            <person name="Wang J."/>
            <person name="Hu T."/>
            <person name="Zhou J."/>
            <person name="Zhang Y."/>
            <person name="Zhao Y."/>
            <person name="Liu Y."/>
            <person name="Song Y."/>
            <person name="Tong Y."/>
            <person name="Lu Y."/>
            <person name="Yang J."/>
            <person name="Xu C."/>
            <person name="Jia M."/>
            <person name="Peters R.J."/>
            <person name="Huang L."/>
            <person name="Gao W."/>
        </authorList>
    </citation>
    <scope>NUCLEOTIDE SEQUENCE [LARGE SCALE GENOMIC DNA]</scope>
    <source>
        <strain evidence="3">cv. XIE 37</strain>
        <tissue evidence="2">Leaf</tissue>
    </source>
</reference>
<dbReference type="PANTHER" id="PTHR33638:SF1">
    <property type="entry name" value="SELENOPROTEIN H"/>
    <property type="match status" value="1"/>
</dbReference>